<dbReference type="RefSeq" id="WP_248151638.1">
    <property type="nucleotide sequence ID" value="NZ_JALNMJ010000002.1"/>
</dbReference>
<proteinExistence type="inferred from homology"/>
<organism evidence="3 4">
    <name type="scientific">Roseibium sediminicola</name>
    <dbReference type="NCBI Taxonomy" id="2933272"/>
    <lineage>
        <taxon>Bacteria</taxon>
        <taxon>Pseudomonadati</taxon>
        <taxon>Pseudomonadota</taxon>
        <taxon>Alphaproteobacteria</taxon>
        <taxon>Hyphomicrobiales</taxon>
        <taxon>Stappiaceae</taxon>
        <taxon>Roseibium</taxon>
    </lineage>
</organism>
<dbReference type="SUPFAM" id="SSF110395">
    <property type="entry name" value="CutC-like"/>
    <property type="match status" value="1"/>
</dbReference>
<comment type="caution">
    <text evidence="2">Once thought to be involved in copper homeostasis, experiments in E.coli have shown this is not the case.</text>
</comment>
<dbReference type="EMBL" id="JALNMJ010000002">
    <property type="protein sequence ID" value="MCK7611561.1"/>
    <property type="molecule type" value="Genomic_DNA"/>
</dbReference>
<gene>
    <name evidence="2" type="primary">cutC</name>
    <name evidence="3" type="ORF">M0H32_05270</name>
</gene>
<evidence type="ECO:0000256" key="2">
    <source>
        <dbReference type="HAMAP-Rule" id="MF_00795"/>
    </source>
</evidence>
<dbReference type="PANTHER" id="PTHR12598">
    <property type="entry name" value="COPPER HOMEOSTASIS PROTEIN CUTC"/>
    <property type="match status" value="1"/>
</dbReference>
<dbReference type="InterPro" id="IPR036822">
    <property type="entry name" value="CutC-like_dom_sf"/>
</dbReference>
<dbReference type="InterPro" id="IPR005627">
    <property type="entry name" value="CutC-like"/>
</dbReference>
<comment type="similarity">
    <text evidence="1 2">Belongs to the CutC family.</text>
</comment>
<dbReference type="Proteomes" id="UP001431221">
    <property type="component" value="Unassembled WGS sequence"/>
</dbReference>
<sequence length="249" mass="25941">MSPVALEVCVDTLEGAWIAAENGADRIELCAALSEGGLTPSFGAMTAAAKLPVPVYAMIRPRRGDFRYSDIEKTAMLHDIEACGKAGLAGIVIGAVDDQHALDREFLAAALESTSLPATLHRAIDTVRDYEKAVADAIKLGFERILSSGQADKAELGMDRLASAVRVASGRISIMAGSGVNAANAPRILKHTGAPELHASCSKPKGDAPAPGISETRLGFVAATGTRDTDASLVQSLRHVMDIHAEDAA</sequence>
<comment type="caution">
    <text evidence="3">The sequence shown here is derived from an EMBL/GenBank/DDBJ whole genome shotgun (WGS) entry which is preliminary data.</text>
</comment>
<name>A0ABT0GQG7_9HYPH</name>
<evidence type="ECO:0000313" key="4">
    <source>
        <dbReference type="Proteomes" id="UP001431221"/>
    </source>
</evidence>
<reference evidence="3" key="1">
    <citation type="submission" date="2022-04" db="EMBL/GenBank/DDBJ databases">
        <title>Roseibium sp. CAU 1639 isolated from mud.</title>
        <authorList>
            <person name="Kim W."/>
        </authorList>
    </citation>
    <scope>NUCLEOTIDE SEQUENCE</scope>
    <source>
        <strain evidence="3">CAU 1639</strain>
    </source>
</reference>
<dbReference type="Gene3D" id="3.20.20.380">
    <property type="entry name" value="Copper homeostasis (CutC) domain"/>
    <property type="match status" value="1"/>
</dbReference>
<keyword evidence="4" id="KW-1185">Reference proteome</keyword>
<evidence type="ECO:0000256" key="1">
    <source>
        <dbReference type="ARBA" id="ARBA00007768"/>
    </source>
</evidence>
<keyword evidence="2" id="KW-0963">Cytoplasm</keyword>
<accession>A0ABT0GQG7</accession>
<dbReference type="PANTHER" id="PTHR12598:SF0">
    <property type="entry name" value="COPPER HOMEOSTASIS PROTEIN CUTC HOMOLOG"/>
    <property type="match status" value="1"/>
</dbReference>
<evidence type="ECO:0000313" key="3">
    <source>
        <dbReference type="EMBL" id="MCK7611561.1"/>
    </source>
</evidence>
<dbReference type="Pfam" id="PF03932">
    <property type="entry name" value="CutC"/>
    <property type="match status" value="1"/>
</dbReference>
<dbReference type="HAMAP" id="MF_00795">
    <property type="entry name" value="CutC"/>
    <property type="match status" value="1"/>
</dbReference>
<comment type="subcellular location">
    <subcellularLocation>
        <location evidence="2">Cytoplasm</location>
    </subcellularLocation>
</comment>
<protein>
    <recommendedName>
        <fullName evidence="2">PF03932 family protein CutC</fullName>
    </recommendedName>
</protein>